<accession>A0A2R5FV75</accession>
<feature type="transmembrane region" description="Helical" evidence="1">
    <location>
        <begin position="19"/>
        <end position="36"/>
    </location>
</feature>
<sequence length="69" mass="8337">MLEADYFSFYMLIFKPKQLYWAIFFLLGVGYFSVMSHLEINYFLKSLIAIVPMQVVAIIYVTYLRWSRH</sequence>
<feature type="transmembrane region" description="Helical" evidence="1">
    <location>
        <begin position="42"/>
        <end position="63"/>
    </location>
</feature>
<proteinExistence type="predicted"/>
<dbReference type="AlphaFoldDB" id="A0A2R5FV75"/>
<protein>
    <submittedName>
        <fullName evidence="2">Uncharacterized protein</fullName>
    </submittedName>
</protein>
<name>A0A2R5FV75_NOSCO</name>
<evidence type="ECO:0000313" key="3">
    <source>
        <dbReference type="Proteomes" id="UP000245124"/>
    </source>
</evidence>
<keyword evidence="1" id="KW-0472">Membrane</keyword>
<dbReference type="RefSeq" id="WP_244919254.1">
    <property type="nucleotide sequence ID" value="NZ_BDUD01000001.1"/>
</dbReference>
<evidence type="ECO:0000256" key="1">
    <source>
        <dbReference type="SAM" id="Phobius"/>
    </source>
</evidence>
<keyword evidence="1" id="KW-0812">Transmembrane</keyword>
<dbReference type="EMBL" id="BDUD01000001">
    <property type="protein sequence ID" value="GBG19741.1"/>
    <property type="molecule type" value="Genomic_DNA"/>
</dbReference>
<reference evidence="2 3" key="1">
    <citation type="submission" date="2017-06" db="EMBL/GenBank/DDBJ databases">
        <title>Genome sequencing of cyanobaciteial culture collection at National Institute for Environmental Studies (NIES).</title>
        <authorList>
            <person name="Hirose Y."/>
            <person name="Shimura Y."/>
            <person name="Fujisawa T."/>
            <person name="Nakamura Y."/>
            <person name="Kawachi M."/>
        </authorList>
    </citation>
    <scope>NUCLEOTIDE SEQUENCE [LARGE SCALE GENOMIC DNA]</scope>
    <source>
        <strain evidence="2 3">NIES-4072</strain>
    </source>
</reference>
<keyword evidence="1" id="KW-1133">Transmembrane helix</keyword>
<dbReference type="Proteomes" id="UP000245124">
    <property type="component" value="Unassembled WGS sequence"/>
</dbReference>
<gene>
    <name evidence="2" type="ORF">NIES4072_34100</name>
</gene>
<organism evidence="2 3">
    <name type="scientific">Nostoc commune NIES-4072</name>
    <dbReference type="NCBI Taxonomy" id="2005467"/>
    <lineage>
        <taxon>Bacteria</taxon>
        <taxon>Bacillati</taxon>
        <taxon>Cyanobacteriota</taxon>
        <taxon>Cyanophyceae</taxon>
        <taxon>Nostocales</taxon>
        <taxon>Nostocaceae</taxon>
        <taxon>Nostoc</taxon>
    </lineage>
</organism>
<keyword evidence="3" id="KW-1185">Reference proteome</keyword>
<evidence type="ECO:0000313" key="2">
    <source>
        <dbReference type="EMBL" id="GBG19741.1"/>
    </source>
</evidence>
<comment type="caution">
    <text evidence="2">The sequence shown here is derived from an EMBL/GenBank/DDBJ whole genome shotgun (WGS) entry which is preliminary data.</text>
</comment>